<evidence type="ECO:0008006" key="4">
    <source>
        <dbReference type="Google" id="ProtNLM"/>
    </source>
</evidence>
<evidence type="ECO:0000313" key="3">
    <source>
        <dbReference type="Proteomes" id="UP000095552"/>
    </source>
</evidence>
<keyword evidence="3" id="KW-1185">Reference proteome</keyword>
<gene>
    <name evidence="2" type="ORF">BFP71_15775</name>
</gene>
<keyword evidence="1" id="KW-0732">Signal</keyword>
<feature type="signal peptide" evidence="1">
    <location>
        <begin position="1"/>
        <end position="19"/>
    </location>
</feature>
<evidence type="ECO:0000313" key="2">
    <source>
        <dbReference type="EMBL" id="OEK04896.1"/>
    </source>
</evidence>
<name>A0A1E5T0L4_9BACT</name>
<comment type="caution">
    <text evidence="2">The sequence shown here is derived from an EMBL/GenBank/DDBJ whole genome shotgun (WGS) entry which is preliminary data.</text>
</comment>
<proteinExistence type="predicted"/>
<reference evidence="2 3" key="1">
    <citation type="submission" date="2016-08" db="EMBL/GenBank/DDBJ databases">
        <title>Draft genome of Fabibacter sp. strain SK-8.</title>
        <authorList>
            <person name="Wong S.-K."/>
            <person name="Hamasaki K."/>
            <person name="Yoshizawa S."/>
        </authorList>
    </citation>
    <scope>NUCLEOTIDE SEQUENCE [LARGE SCALE GENOMIC DNA]</scope>
    <source>
        <strain evidence="2 3">SK-8</strain>
    </source>
</reference>
<feature type="chain" id="PRO_5009185802" description="DUF4369 domain-containing protein" evidence="1">
    <location>
        <begin position="20"/>
        <end position="260"/>
    </location>
</feature>
<accession>A0A1E5T0L4</accession>
<evidence type="ECO:0000256" key="1">
    <source>
        <dbReference type="SAM" id="SignalP"/>
    </source>
</evidence>
<protein>
    <recommendedName>
        <fullName evidence="4">DUF4369 domain-containing protein</fullName>
    </recommendedName>
</protein>
<dbReference type="STRING" id="1563681.BFP71_15775"/>
<sequence>MKFTTSTFLLFLFAFSVSAQDTIITMKGDTLNGSFSLAKSNGNEFVNFTSNQGKKERFRLFDVKQIKTADGEILEPIRVDKRYTFGKVMAKGYLSLHSYRSENSNVTFNQQILTNYDGSSLAVPGAFGFKKAVSRFLEACPAVSEKVNDKTLGRDDLDQIITEYNNCIGALANKNKSNTSETTKNKAATSPTLASQKSDFETLLKYSDVIENKEDVSDMLNDLVQKLSTGQAIPNYLRKIMTEAVSKDAKLSALLKKILE</sequence>
<dbReference type="EMBL" id="MDGQ01000005">
    <property type="protein sequence ID" value="OEK04896.1"/>
    <property type="molecule type" value="Genomic_DNA"/>
</dbReference>
<dbReference type="AlphaFoldDB" id="A0A1E5T0L4"/>
<dbReference type="OrthoDB" id="980032at2"/>
<organism evidence="2 3">
    <name type="scientific">Roseivirga misakiensis</name>
    <dbReference type="NCBI Taxonomy" id="1563681"/>
    <lineage>
        <taxon>Bacteria</taxon>
        <taxon>Pseudomonadati</taxon>
        <taxon>Bacteroidota</taxon>
        <taxon>Cytophagia</taxon>
        <taxon>Cytophagales</taxon>
        <taxon>Roseivirgaceae</taxon>
        <taxon>Roseivirga</taxon>
    </lineage>
</organism>
<dbReference type="RefSeq" id="WP_069836401.1">
    <property type="nucleotide sequence ID" value="NZ_MDGQ01000005.1"/>
</dbReference>
<dbReference type="Proteomes" id="UP000095552">
    <property type="component" value="Unassembled WGS sequence"/>
</dbReference>